<evidence type="ECO:0000259" key="16">
    <source>
        <dbReference type="Pfam" id="PF00593"/>
    </source>
</evidence>
<evidence type="ECO:0000256" key="1">
    <source>
        <dbReference type="ARBA" id="ARBA00004571"/>
    </source>
</evidence>
<name>A4Y137_ECTM1</name>
<keyword evidence="12 18" id="KW-0675">Receptor</keyword>
<organism evidence="18">
    <name type="scientific">Ectopseudomonas mendocina (strain ymp)</name>
    <name type="common">Pseudomonas mendocina</name>
    <dbReference type="NCBI Taxonomy" id="399739"/>
    <lineage>
        <taxon>Bacteria</taxon>
        <taxon>Pseudomonadati</taxon>
        <taxon>Pseudomonadota</taxon>
        <taxon>Gammaproteobacteria</taxon>
        <taxon>Pseudomonadales</taxon>
        <taxon>Pseudomonadaceae</taxon>
        <taxon>Ectopseudomonas</taxon>
    </lineage>
</organism>
<evidence type="ECO:0000256" key="8">
    <source>
        <dbReference type="ARBA" id="ARBA00023004"/>
    </source>
</evidence>
<dbReference type="Gene3D" id="2.170.130.10">
    <property type="entry name" value="TonB-dependent receptor, plug domain"/>
    <property type="match status" value="1"/>
</dbReference>
<keyword evidence="10 15" id="KW-0798">TonB box</keyword>
<dbReference type="eggNOG" id="COG4773">
    <property type="taxonomic scope" value="Bacteria"/>
</dbReference>
<dbReference type="InterPro" id="IPR000531">
    <property type="entry name" value="Beta-barrel_TonB"/>
</dbReference>
<evidence type="ECO:0000256" key="3">
    <source>
        <dbReference type="ARBA" id="ARBA00022448"/>
    </source>
</evidence>
<dbReference type="EMBL" id="CP000680">
    <property type="protein sequence ID" value="ABP87303.1"/>
    <property type="molecule type" value="Genomic_DNA"/>
</dbReference>
<evidence type="ECO:0000259" key="17">
    <source>
        <dbReference type="Pfam" id="PF07715"/>
    </source>
</evidence>
<keyword evidence="11 14" id="KW-0472">Membrane</keyword>
<keyword evidence="13 14" id="KW-0998">Cell outer membrane</keyword>
<evidence type="ECO:0000256" key="7">
    <source>
        <dbReference type="ARBA" id="ARBA00022729"/>
    </source>
</evidence>
<evidence type="ECO:0000256" key="14">
    <source>
        <dbReference type="PROSITE-ProRule" id="PRU01360"/>
    </source>
</evidence>
<comment type="subcellular location">
    <subcellularLocation>
        <location evidence="1 14">Cell outer membrane</location>
        <topology evidence="1 14">Multi-pass membrane protein</topology>
    </subcellularLocation>
</comment>
<dbReference type="PANTHER" id="PTHR32552:SF74">
    <property type="entry name" value="HYDROXAMATE SIDEROPHORE RECEPTOR FHUE"/>
    <property type="match status" value="1"/>
</dbReference>
<dbReference type="AlphaFoldDB" id="A4Y137"/>
<dbReference type="HOGENOM" id="CLU_008287_9_3_6"/>
<dbReference type="SUPFAM" id="SSF56935">
    <property type="entry name" value="Porins"/>
    <property type="match status" value="1"/>
</dbReference>
<dbReference type="InterPro" id="IPR010105">
    <property type="entry name" value="TonB_sidphr_rcpt"/>
</dbReference>
<protein>
    <submittedName>
        <fullName evidence="18">TonB-dependent siderophore receptor</fullName>
    </submittedName>
</protein>
<dbReference type="InterPro" id="IPR037066">
    <property type="entry name" value="Plug_dom_sf"/>
</dbReference>
<dbReference type="CDD" id="cd01347">
    <property type="entry name" value="ligand_gated_channel"/>
    <property type="match status" value="1"/>
</dbReference>
<dbReference type="GO" id="GO:0038023">
    <property type="term" value="F:signaling receptor activity"/>
    <property type="evidence" value="ECO:0007669"/>
    <property type="project" value="InterPro"/>
</dbReference>
<keyword evidence="3 14" id="KW-0813">Transport</keyword>
<evidence type="ECO:0000256" key="6">
    <source>
        <dbReference type="ARBA" id="ARBA00022692"/>
    </source>
</evidence>
<evidence type="ECO:0000256" key="12">
    <source>
        <dbReference type="ARBA" id="ARBA00023170"/>
    </source>
</evidence>
<dbReference type="STRING" id="399739.Pmen_4556"/>
<evidence type="ECO:0000256" key="11">
    <source>
        <dbReference type="ARBA" id="ARBA00023136"/>
    </source>
</evidence>
<dbReference type="PROSITE" id="PS52016">
    <property type="entry name" value="TONB_DEPENDENT_REC_3"/>
    <property type="match status" value="1"/>
</dbReference>
<evidence type="ECO:0000256" key="5">
    <source>
        <dbReference type="ARBA" id="ARBA00022496"/>
    </source>
</evidence>
<keyword evidence="9" id="KW-0406">Ion transport</keyword>
<dbReference type="NCBIfam" id="TIGR01783">
    <property type="entry name" value="TonB-siderophor"/>
    <property type="match status" value="1"/>
</dbReference>
<dbReference type="Pfam" id="PF00593">
    <property type="entry name" value="TonB_dep_Rec_b-barrel"/>
    <property type="match status" value="1"/>
</dbReference>
<evidence type="ECO:0000256" key="10">
    <source>
        <dbReference type="ARBA" id="ARBA00023077"/>
    </source>
</evidence>
<dbReference type="InterPro" id="IPR036942">
    <property type="entry name" value="Beta-barrel_TonB_sf"/>
</dbReference>
<evidence type="ECO:0000256" key="15">
    <source>
        <dbReference type="RuleBase" id="RU003357"/>
    </source>
</evidence>
<keyword evidence="8" id="KW-0408">Iron</keyword>
<dbReference type="Pfam" id="PF07715">
    <property type="entry name" value="Plug"/>
    <property type="match status" value="1"/>
</dbReference>
<dbReference type="GO" id="GO:0015891">
    <property type="term" value="P:siderophore transport"/>
    <property type="evidence" value="ECO:0007669"/>
    <property type="project" value="InterPro"/>
</dbReference>
<evidence type="ECO:0000256" key="9">
    <source>
        <dbReference type="ARBA" id="ARBA00023065"/>
    </source>
</evidence>
<dbReference type="GO" id="GO:0009279">
    <property type="term" value="C:cell outer membrane"/>
    <property type="evidence" value="ECO:0007669"/>
    <property type="project" value="UniProtKB-SubCell"/>
</dbReference>
<evidence type="ECO:0000313" key="18">
    <source>
        <dbReference type="EMBL" id="ABP87303.1"/>
    </source>
</evidence>
<dbReference type="KEGG" id="pmy:Pmen_4556"/>
<evidence type="ECO:0000256" key="2">
    <source>
        <dbReference type="ARBA" id="ARBA00009810"/>
    </source>
</evidence>
<keyword evidence="6 14" id="KW-0812">Transmembrane</keyword>
<feature type="domain" description="TonB-dependent receptor plug" evidence="17">
    <location>
        <begin position="87"/>
        <end position="186"/>
    </location>
</feature>
<keyword evidence="4 14" id="KW-1134">Transmembrane beta strand</keyword>
<accession>A4Y137</accession>
<dbReference type="InterPro" id="IPR039426">
    <property type="entry name" value="TonB-dep_rcpt-like"/>
</dbReference>
<sequence>MLPVRQPAAKGLPAAIDSASGDRPLFSRKTHLAVAIAAACNFTQALAAEQEQLELDAQTVVGSSAADEVDSYKSTPSSAATKLDLTPRQTPQAISTLSGAQLRDFKLTSVNDALKAVPGVQVQEVETDRTYYTARGFDITNFQYDGIAVPFVYGNVEGDLDTSMYERVEVIRGANGLMSGTGNPSATVNFVRKRPTLAPQARVDLTAGSWDKRRIDTDVSGALTDGGNIRGRVVYANENKNSYLDRYSREKNVFHGVLEFDLDERTLFTLGHTLQTSDANSPMWGALPLNYSDGSKTDYSRSTSTSSDWAYWDVKENRTFAELAHTFDNGWQAKTVLTRVEKKGDGSLFYMYGTPDRNTGLGLFSYPSEYKDENKQLIVDVQASGPFSLAGRQHEAALGASWSRSELNDISYYDSTTGTALPPLEQWHGNIGKPLNDRPTNGSDFTDRMKSMYGAARWSLTDKLSLITGTRVVDVKSDGTNYGVAKTSKNSGKVVPYAGVVYDITDQYSVYASYTEIFDPQTKTNAAGSRLAPVEGVNYEVGIKGELFDDKVNVALAVFRTEQDNFAQQAGSIGGRAYYRAVEGLTSEGYEIEISGQPIQGLELNAGYTFVDITNADGSHGVTYSPKHMIKTAATYRIPGMEQLKVGAAVRWQDDIHNGIAEQKAYAVVDLMASYDIDPNWSVSANLNNLTDEKYLNSLYWTQAYYGAPRNVSATLTWKY</sequence>
<gene>
    <name evidence="18" type="ordered locus">Pmen_4556</name>
</gene>
<evidence type="ECO:0000256" key="13">
    <source>
        <dbReference type="ARBA" id="ARBA00023237"/>
    </source>
</evidence>
<dbReference type="FunFam" id="2.170.130.10:FF:000010">
    <property type="entry name" value="Ferripyoverdine receptor"/>
    <property type="match status" value="1"/>
</dbReference>
<evidence type="ECO:0000256" key="4">
    <source>
        <dbReference type="ARBA" id="ARBA00022452"/>
    </source>
</evidence>
<dbReference type="PANTHER" id="PTHR32552">
    <property type="entry name" value="FERRICHROME IRON RECEPTOR-RELATED"/>
    <property type="match status" value="1"/>
</dbReference>
<dbReference type="GO" id="GO:0015344">
    <property type="term" value="F:siderophore uptake transmembrane transporter activity"/>
    <property type="evidence" value="ECO:0007669"/>
    <property type="project" value="TreeGrafter"/>
</dbReference>
<keyword evidence="5" id="KW-0410">Iron transport</keyword>
<reference evidence="18" key="1">
    <citation type="submission" date="2007-04" db="EMBL/GenBank/DDBJ databases">
        <title>Complete sequence of Pseudomonas mendocina ymp.</title>
        <authorList>
            <consortium name="US DOE Joint Genome Institute"/>
            <person name="Copeland A."/>
            <person name="Lucas S."/>
            <person name="Lapidus A."/>
            <person name="Barry K."/>
            <person name="Glavina del Rio T."/>
            <person name="Dalin E."/>
            <person name="Tice H."/>
            <person name="Pitluck S."/>
            <person name="Kiss H."/>
            <person name="Brettin T."/>
            <person name="Detter J.C."/>
            <person name="Bruce D."/>
            <person name="Han C."/>
            <person name="Schmutz J."/>
            <person name="Larimer F."/>
            <person name="Land M."/>
            <person name="Hauser L."/>
            <person name="Kyrpides N."/>
            <person name="Mikhailova N."/>
            <person name="Hersman L."/>
            <person name="Dubois J."/>
            <person name="Maurice P."/>
            <person name="Richardson P."/>
        </authorList>
    </citation>
    <scope>NUCLEOTIDE SEQUENCE [LARGE SCALE GENOMIC DNA]</scope>
    <source>
        <strain evidence="18">Ymp</strain>
    </source>
</reference>
<keyword evidence="7" id="KW-0732">Signal</keyword>
<dbReference type="Gene3D" id="2.40.170.20">
    <property type="entry name" value="TonB-dependent receptor, beta-barrel domain"/>
    <property type="match status" value="1"/>
</dbReference>
<comment type="similarity">
    <text evidence="2 14 15">Belongs to the TonB-dependent receptor family.</text>
</comment>
<feature type="domain" description="TonB-dependent receptor-like beta-barrel" evidence="16">
    <location>
        <begin position="276"/>
        <end position="690"/>
    </location>
</feature>
<dbReference type="InterPro" id="IPR012910">
    <property type="entry name" value="Plug_dom"/>
</dbReference>
<proteinExistence type="inferred from homology"/>